<organism evidence="1 2">
    <name type="scientific">Microcystis aeruginosa 11-30S32</name>
    <dbReference type="NCBI Taxonomy" id="2358142"/>
    <lineage>
        <taxon>Bacteria</taxon>
        <taxon>Bacillati</taxon>
        <taxon>Cyanobacteriota</taxon>
        <taxon>Cyanophyceae</taxon>
        <taxon>Oscillatoriophycideae</taxon>
        <taxon>Chroococcales</taxon>
        <taxon>Microcystaceae</taxon>
        <taxon>Microcystis</taxon>
    </lineage>
</organism>
<evidence type="ECO:0000313" key="2">
    <source>
        <dbReference type="Proteomes" id="UP000321223"/>
    </source>
</evidence>
<dbReference type="Proteomes" id="UP000321223">
    <property type="component" value="Unassembled WGS sequence"/>
</dbReference>
<proteinExistence type="predicted"/>
<name>A0A510PKQ8_MICAE</name>
<comment type="caution">
    <text evidence="1">The sequence shown here is derived from an EMBL/GenBank/DDBJ whole genome shotgun (WGS) entry which is preliminary data.</text>
</comment>
<dbReference type="EMBL" id="BHVU01000192">
    <property type="protein sequence ID" value="GCA94331.1"/>
    <property type="molecule type" value="Genomic_DNA"/>
</dbReference>
<gene>
    <name evidence="1" type="ORF">MAE30S32_29830</name>
</gene>
<protein>
    <submittedName>
        <fullName evidence="1">Uncharacterized protein</fullName>
    </submittedName>
</protein>
<evidence type="ECO:0000313" key="1">
    <source>
        <dbReference type="EMBL" id="GCA94331.1"/>
    </source>
</evidence>
<accession>A0A510PKQ8</accession>
<reference evidence="1 2" key="1">
    <citation type="journal article" date="2019" name="Appl. Environ. Microbiol.">
        <title>Co-occurrence of broad and narrow host-range viruses infecting the toxic bloom-forming cyanobacterium Microcystis aeruginosa.</title>
        <authorList>
            <person name="Morimoto D."/>
            <person name="Tominaga K."/>
            <person name="Nishimura Y."/>
            <person name="Yoshida N."/>
            <person name="Kimura S."/>
            <person name="Sako Y."/>
            <person name="Yoshida T."/>
        </authorList>
    </citation>
    <scope>NUCLEOTIDE SEQUENCE [LARGE SCALE GENOMIC DNA]</scope>
    <source>
        <strain evidence="1 2">11-30S32</strain>
    </source>
</reference>
<dbReference type="AlphaFoldDB" id="A0A510PKQ8"/>
<sequence>MEAIEFKTILHHGTVVIPPEYSSEWEGKYICVEDANVR</sequence>